<evidence type="ECO:0000256" key="5">
    <source>
        <dbReference type="ARBA" id="ARBA00022840"/>
    </source>
</evidence>
<dbReference type="InterPro" id="IPR027417">
    <property type="entry name" value="P-loop_NTPase"/>
</dbReference>
<dbReference type="Pfam" id="PF16360">
    <property type="entry name" value="GTP-bdg_M"/>
    <property type="match status" value="1"/>
</dbReference>
<evidence type="ECO:0000256" key="1">
    <source>
        <dbReference type="ARBA" id="ARBA00022490"/>
    </source>
</evidence>
<feature type="domain" description="Helicase ATP-binding" evidence="10">
    <location>
        <begin position="533"/>
        <end position="845"/>
    </location>
</feature>
<evidence type="ECO:0000259" key="10">
    <source>
        <dbReference type="PROSITE" id="PS51193"/>
    </source>
</evidence>
<dbReference type="EMBL" id="CP159989">
    <property type="protein sequence ID" value="XCP81844.1"/>
    <property type="molecule type" value="Genomic_DNA"/>
</dbReference>
<evidence type="ECO:0000256" key="8">
    <source>
        <dbReference type="HAMAP-Rule" id="MF_00900"/>
    </source>
</evidence>
<dbReference type="PANTHER" id="PTHR10229">
    <property type="entry name" value="GTP-BINDING PROTEIN HFLX"/>
    <property type="match status" value="1"/>
</dbReference>
<dbReference type="NCBIfam" id="TIGR03156">
    <property type="entry name" value="GTP_HflX"/>
    <property type="match status" value="1"/>
</dbReference>
<dbReference type="GO" id="GO:0043022">
    <property type="term" value="F:ribosome binding"/>
    <property type="evidence" value="ECO:0007669"/>
    <property type="project" value="TreeGrafter"/>
</dbReference>
<dbReference type="Gene3D" id="3.40.50.300">
    <property type="entry name" value="P-loop containing nucleotide triphosphate hydrolases"/>
    <property type="match status" value="3"/>
</dbReference>
<evidence type="ECO:0000256" key="4">
    <source>
        <dbReference type="ARBA" id="ARBA00022801"/>
    </source>
</evidence>
<dbReference type="Pfam" id="PF00270">
    <property type="entry name" value="DEAD"/>
    <property type="match status" value="1"/>
</dbReference>
<dbReference type="InterPro" id="IPR006555">
    <property type="entry name" value="ATP-dep_Helicase_C"/>
</dbReference>
<dbReference type="InterPro" id="IPR042108">
    <property type="entry name" value="GTPase_HflX_N_sf"/>
</dbReference>
<comment type="subcellular location">
    <subcellularLocation>
        <location evidence="8">Cytoplasm</location>
    </subcellularLocation>
    <text evidence="8">May associate with membranes.</text>
</comment>
<comment type="similarity">
    <text evidence="8">Belongs to the TRAFAC class OBG-HflX-like GTPase superfamily. HflX GTPase family.</text>
</comment>
<dbReference type="InterPro" id="IPR014001">
    <property type="entry name" value="Helicase_ATP-bd"/>
</dbReference>
<dbReference type="Gene3D" id="6.10.250.2860">
    <property type="match status" value="1"/>
</dbReference>
<dbReference type="InterPro" id="IPR006073">
    <property type="entry name" value="GTP-bd"/>
</dbReference>
<keyword evidence="2" id="KW-0479">Metal-binding</keyword>
<keyword evidence="4" id="KW-0378">Hydrolase</keyword>
<dbReference type="Gene3D" id="3.40.50.11060">
    <property type="entry name" value="GTPase HflX, N-terminal domain"/>
    <property type="match status" value="1"/>
</dbReference>
<gene>
    <name evidence="8 12" type="primary">hflX</name>
    <name evidence="12" type="ORF">ABXS69_07525</name>
</gene>
<evidence type="ECO:0000256" key="6">
    <source>
        <dbReference type="ARBA" id="ARBA00022842"/>
    </source>
</evidence>
<keyword evidence="1 8" id="KW-0963">Cytoplasm</keyword>
<dbReference type="GO" id="GO:0005524">
    <property type="term" value="F:ATP binding"/>
    <property type="evidence" value="ECO:0007669"/>
    <property type="project" value="UniProtKB-KW"/>
</dbReference>
<keyword evidence="7 8" id="KW-0342">GTP-binding</keyword>
<dbReference type="PANTHER" id="PTHR10229:SF0">
    <property type="entry name" value="GTP-BINDING PROTEIN 6-RELATED"/>
    <property type="match status" value="1"/>
</dbReference>
<dbReference type="InterPro" id="IPR014013">
    <property type="entry name" value="Helic_SF1/SF2_ATP-bd_DinG/Rad3"/>
</dbReference>
<dbReference type="Pfam" id="PF01926">
    <property type="entry name" value="MMR_HSR1"/>
    <property type="match status" value="1"/>
</dbReference>
<dbReference type="GO" id="GO:0046872">
    <property type="term" value="F:metal ion binding"/>
    <property type="evidence" value="ECO:0007669"/>
    <property type="project" value="UniProtKB-KW"/>
</dbReference>
<dbReference type="GO" id="GO:0003676">
    <property type="term" value="F:nucleic acid binding"/>
    <property type="evidence" value="ECO:0007669"/>
    <property type="project" value="InterPro"/>
</dbReference>
<feature type="compositionally biased region" description="Gly residues" evidence="9">
    <location>
        <begin position="232"/>
        <end position="243"/>
    </location>
</feature>
<dbReference type="AlphaFoldDB" id="A0AAU8N0E3"/>
<evidence type="ECO:0000256" key="7">
    <source>
        <dbReference type="ARBA" id="ARBA00023134"/>
    </source>
</evidence>
<sequence length="1182" mass="124375">MTHPTPHTAGRPDDAEARAEQIVARILSRRGTALASTASQRENLESDDGFLEREARAATRRVASLSTELEDVSEVEYRQIRLEKVVLVGLDLPRAAGGPAGAQDAETSLAELAALAETAGSEVLDAVIQRRDHPDPATYLGSGKAKELAEIVSAAGADTVIVDGELAPSQRRALEDVVRVKVVDRTALILDIFAQHAKSREGKAQVELAQLEYLLPRLRGWGESMSRQAGGRVAGGQGIGSRGPGETKIELDRRRIRERMAKLRREIRAMAPSREVKRGTRRRGPIPSVAIAGYTNAGKSSLINRLTGAGIMVQDALFATLDPTVRRAQASDGRVYTLTDTVGFVRNLPHELIEAFRSTLEEVAEADLVLHVVDAAHPDPLSQIAAVRTVLAEIPGALEVPELIVLNKADLADPMTLVALRSQLPGALAVSARTGEGVEGLRERLEEMLPRPDVPVDVVVPYSRGDLVSRVHADGEIESIEYVEAGTRLVAKVSAPLAAELHRRGPVSDRAAGSPGGAEGPRPAERTALAALAHAVGAMGGSPRAGQEEMARRVSQALADGTHLMVQAGTGTGKSLGYLVPVLARAVEAGERAVVSTATLALQRQILTKDAPLAADAVQEATGRAPSIALLKGWQNYVCRHRVAGGYPEDDDADSLFSAASALAPARLGRAASTNLAEQVLRLREWASTTPTGDRDDLVPGVTDRAWAQVSVSRAECLGTSCPFHDDCFPERARAAAGEADLVITNHAMLGIAAAGNPNVLPEHGIVVVDEAHELADRVRSQGTVSLSAAAVMRVAATARKHAGVIAADLEAAGQALQLALADLPDGRLVEGLPQALHDSLITLDEAARQVTSDIREAAKARSGDAGAISLARTAVADLLDAVERTTSGSVEARRDVAWIERPRMGADPPRLLLAPIDVAGSVADSLLEGRAAVLTSATLALGGGFDPMARALGLTLGATAWDGIDVGTPFDYARQGILYTPTHLPRPQKGISEAALDEVLALTEASGGGMLGLFSSRRAAEEAASLLRGATGLTVHAQGEDQLPTLVRAFAEDEDSCLVGTLSLWQGVDVPGRACRLVIIDRVPFPRPDDPVANARAEAVSAAGGNGFMSVSATHAALLLAQGAGRLVRRSDDRGVVAVLDPRLRRARYGAFLARSMPALWPTTEREVVLGALRRLAAAGN</sequence>
<feature type="region of interest" description="Disordered" evidence="9">
    <location>
        <begin position="227"/>
        <end position="246"/>
    </location>
</feature>
<keyword evidence="6" id="KW-0460">Magnesium</keyword>
<proteinExistence type="inferred from homology"/>
<dbReference type="PRINTS" id="PR00326">
    <property type="entry name" value="GTP1OBG"/>
</dbReference>
<evidence type="ECO:0000256" key="2">
    <source>
        <dbReference type="ARBA" id="ARBA00022723"/>
    </source>
</evidence>
<dbReference type="GO" id="GO:0005525">
    <property type="term" value="F:GTP binding"/>
    <property type="evidence" value="ECO:0007669"/>
    <property type="project" value="UniProtKB-UniRule"/>
</dbReference>
<dbReference type="GO" id="GO:0003924">
    <property type="term" value="F:GTPase activity"/>
    <property type="evidence" value="ECO:0007669"/>
    <property type="project" value="UniProtKB-UniRule"/>
</dbReference>
<feature type="region of interest" description="Disordered" evidence="9">
    <location>
        <begin position="502"/>
        <end position="523"/>
    </location>
</feature>
<organism evidence="12">
    <name type="scientific">Actinomyces timonensis</name>
    <dbReference type="NCBI Taxonomy" id="1288391"/>
    <lineage>
        <taxon>Bacteria</taxon>
        <taxon>Bacillati</taxon>
        <taxon>Actinomycetota</taxon>
        <taxon>Actinomycetes</taxon>
        <taxon>Actinomycetales</taxon>
        <taxon>Actinomycetaceae</taxon>
        <taxon>Actinomyces</taxon>
    </lineage>
</organism>
<dbReference type="InterPro" id="IPR030394">
    <property type="entry name" value="G_HFLX_dom"/>
</dbReference>
<keyword evidence="5" id="KW-0067">ATP-binding</keyword>
<dbReference type="InterPro" id="IPR032305">
    <property type="entry name" value="GTP-bd_M"/>
</dbReference>
<dbReference type="FunFam" id="3.40.50.11060:FF:000001">
    <property type="entry name" value="GTPase HflX"/>
    <property type="match status" value="1"/>
</dbReference>
<dbReference type="GO" id="GO:0006139">
    <property type="term" value="P:nucleobase-containing compound metabolic process"/>
    <property type="evidence" value="ECO:0007669"/>
    <property type="project" value="InterPro"/>
</dbReference>
<dbReference type="GO" id="GO:0004386">
    <property type="term" value="F:helicase activity"/>
    <property type="evidence" value="ECO:0007669"/>
    <property type="project" value="InterPro"/>
</dbReference>
<dbReference type="HAMAP" id="MF_00900">
    <property type="entry name" value="GTPase_HflX"/>
    <property type="match status" value="1"/>
</dbReference>
<evidence type="ECO:0000259" key="11">
    <source>
        <dbReference type="PROSITE" id="PS51705"/>
    </source>
</evidence>
<accession>A0AAU8N0E3</accession>
<dbReference type="RefSeq" id="WP_366180098.1">
    <property type="nucleotide sequence ID" value="NZ_CP159989.1"/>
</dbReference>
<dbReference type="InterPro" id="IPR016496">
    <property type="entry name" value="GTPase_HflX"/>
</dbReference>
<evidence type="ECO:0000256" key="3">
    <source>
        <dbReference type="ARBA" id="ARBA00022741"/>
    </source>
</evidence>
<dbReference type="GO" id="GO:0005737">
    <property type="term" value="C:cytoplasm"/>
    <property type="evidence" value="ECO:0007669"/>
    <property type="project" value="UniProtKB-SubCell"/>
</dbReference>
<dbReference type="InterPro" id="IPR011545">
    <property type="entry name" value="DEAD/DEAH_box_helicase_dom"/>
</dbReference>
<reference evidence="12" key="1">
    <citation type="submission" date="2024-05" db="EMBL/GenBank/DDBJ databases">
        <title>Draft genome assemblies of 36 bacteria isolated from hibernating arctic ground squirrels.</title>
        <authorList>
            <person name="McKee H."/>
            <person name="Mullen L."/>
            <person name="Drown D.M."/>
            <person name="Duddleston K.N."/>
        </authorList>
    </citation>
    <scope>NUCLEOTIDE SEQUENCE</scope>
    <source>
        <strain evidence="12">AR004</strain>
    </source>
</reference>
<protein>
    <recommendedName>
        <fullName evidence="8">GTPase HflX</fullName>
    </recommendedName>
    <alternativeName>
        <fullName evidence="8">GTP-binding protein HflX</fullName>
    </alternativeName>
</protein>
<evidence type="ECO:0000313" key="12">
    <source>
        <dbReference type="EMBL" id="XCP81844.1"/>
    </source>
</evidence>
<feature type="domain" description="Hflx-type G" evidence="11">
    <location>
        <begin position="287"/>
        <end position="453"/>
    </location>
</feature>
<dbReference type="CDD" id="cd01878">
    <property type="entry name" value="HflX"/>
    <property type="match status" value="1"/>
</dbReference>
<dbReference type="Pfam" id="PF13167">
    <property type="entry name" value="GTP-bdg_N"/>
    <property type="match status" value="1"/>
</dbReference>
<name>A0AAU8N0E3_9ACTO</name>
<dbReference type="SUPFAM" id="SSF52540">
    <property type="entry name" value="P-loop containing nucleoside triphosphate hydrolases"/>
    <property type="match status" value="2"/>
</dbReference>
<dbReference type="Pfam" id="PF13307">
    <property type="entry name" value="Helicase_C_2"/>
    <property type="match status" value="1"/>
</dbReference>
<dbReference type="InterPro" id="IPR025121">
    <property type="entry name" value="GTPase_HflX_N"/>
</dbReference>
<evidence type="ECO:0000256" key="9">
    <source>
        <dbReference type="SAM" id="MobiDB-lite"/>
    </source>
</evidence>
<dbReference type="PROSITE" id="PS51193">
    <property type="entry name" value="HELICASE_ATP_BIND_2"/>
    <property type="match status" value="1"/>
</dbReference>
<keyword evidence="3 8" id="KW-0547">Nucleotide-binding</keyword>
<comment type="subunit">
    <text evidence="8">Monomer. Associates with the 50S ribosomal subunit.</text>
</comment>
<dbReference type="SMART" id="SM00491">
    <property type="entry name" value="HELICc2"/>
    <property type="match status" value="1"/>
</dbReference>
<dbReference type="PROSITE" id="PS51705">
    <property type="entry name" value="G_HFLX"/>
    <property type="match status" value="1"/>
</dbReference>
<dbReference type="SMART" id="SM00487">
    <property type="entry name" value="DEXDc"/>
    <property type="match status" value="1"/>
</dbReference>
<comment type="function">
    <text evidence="8">GTPase that associates with the 50S ribosomal subunit and may have a role during protein synthesis or ribosome biogenesis.</text>
</comment>